<dbReference type="CDD" id="cd00010">
    <property type="entry name" value="AAI_LTSS"/>
    <property type="match status" value="1"/>
</dbReference>
<sequence>MATAVQWPVMVVVVMMGAVMAARVGADMDADRSECAEQLVGLAPCLQYVQGQARSPAPDCCGGLSQVLDKSPKCLCVLVKDKDDPNLGIKINASLALALPSACRNTKANVSHCPELLHLPPNSKDAAIFSPGGDKGSAAALAKDNTASTANSRAQQAASAGTASSTATAGVALAALLAGYLALLLPADFLAAASSF</sequence>
<reference evidence="10" key="2">
    <citation type="submission" date="2018-10" db="UniProtKB">
        <authorList>
            <consortium name="EnsemblPlants"/>
        </authorList>
    </citation>
    <scope>IDENTIFICATION</scope>
</reference>
<evidence type="ECO:0000313" key="11">
    <source>
        <dbReference type="Proteomes" id="UP000019116"/>
    </source>
</evidence>
<feature type="chain" id="PRO_5043175154" description="Bifunctional inhibitor/plant lipid transfer protein/seed storage helical domain-containing protein" evidence="8">
    <location>
        <begin position="22"/>
        <end position="196"/>
    </location>
</feature>
<keyword evidence="3" id="KW-0472">Membrane</keyword>
<evidence type="ECO:0000256" key="4">
    <source>
        <dbReference type="ARBA" id="ARBA00022729"/>
    </source>
</evidence>
<dbReference type="Gramene" id="TraesPARA_EIv1.0_1302370.1">
    <property type="protein sequence ID" value="TraesPARA_EIv1.0_1302370.1.CDS"/>
    <property type="gene ID" value="TraesPARA_EIv1.0_1302370"/>
</dbReference>
<dbReference type="OMA" id="PANMSEC"/>
<dbReference type="Gramene" id="TraesLAC4A03G01964260.1">
    <property type="protein sequence ID" value="TraesLAC4A03G01964260.1"/>
    <property type="gene ID" value="TraesLAC4A03G01964260"/>
</dbReference>
<dbReference type="GO" id="GO:0098552">
    <property type="term" value="C:side of membrane"/>
    <property type="evidence" value="ECO:0007669"/>
    <property type="project" value="UniProtKB-KW"/>
</dbReference>
<keyword evidence="5" id="KW-1015">Disulfide bond</keyword>
<dbReference type="PRINTS" id="PR00382">
    <property type="entry name" value="LIPIDTRNSFER"/>
</dbReference>
<feature type="domain" description="Bifunctional inhibitor/plant lipid transfer protein/seed storage helical" evidence="9">
    <location>
        <begin position="35"/>
        <end position="113"/>
    </location>
</feature>
<gene>
    <name evidence="10" type="primary">LOC123084809</name>
</gene>
<evidence type="ECO:0000313" key="10">
    <source>
        <dbReference type="EnsemblPlants" id="TraesCS4A02G021300.1"/>
    </source>
</evidence>
<dbReference type="Gramene" id="TraesCS4A03G0038300.1">
    <property type="protein sequence ID" value="TraesCS4A03G0038300.1.CDS"/>
    <property type="gene ID" value="TraesCS4A03G0038300"/>
</dbReference>
<proteinExistence type="inferred from homology"/>
<reference evidence="10" key="1">
    <citation type="submission" date="2018-08" db="EMBL/GenBank/DDBJ databases">
        <authorList>
            <person name="Rossello M."/>
        </authorList>
    </citation>
    <scope>NUCLEOTIDE SEQUENCE [LARGE SCALE GENOMIC DNA]</scope>
    <source>
        <strain evidence="10">cv. Chinese Spring</strain>
    </source>
</reference>
<dbReference type="Gramene" id="TraesCAD_scaffold_003272_01G000100.1">
    <property type="protein sequence ID" value="TraesCAD_scaffold_003272_01G000100.1"/>
    <property type="gene ID" value="TraesCAD_scaffold_003272_01G000100"/>
</dbReference>
<dbReference type="Gramene" id="TraesSYM4A03G02036130.1">
    <property type="protein sequence ID" value="TraesSYM4A03G02036130.1"/>
    <property type="gene ID" value="TraesSYM4A03G02036130"/>
</dbReference>
<dbReference type="Gramene" id="TraesARI4A03G02046200.1">
    <property type="protein sequence ID" value="TraesARI4A03G02046200.1"/>
    <property type="gene ID" value="TraesARI4A03G02046200"/>
</dbReference>
<evidence type="ECO:0000256" key="3">
    <source>
        <dbReference type="ARBA" id="ARBA00022622"/>
    </source>
</evidence>
<dbReference type="EnsemblPlants" id="TraesCS4A02G021300.1">
    <property type="protein sequence ID" value="TraesCS4A02G021300.1"/>
    <property type="gene ID" value="TraesCS4A02G021300"/>
</dbReference>
<dbReference type="GO" id="GO:0005886">
    <property type="term" value="C:plasma membrane"/>
    <property type="evidence" value="ECO:0007669"/>
    <property type="project" value="UniProtKB-SubCell"/>
</dbReference>
<dbReference type="InterPro" id="IPR036312">
    <property type="entry name" value="Bifun_inhib/LTP/seed_sf"/>
</dbReference>
<keyword evidence="7" id="KW-0449">Lipoprotein</keyword>
<dbReference type="KEGG" id="taes:123084809"/>
<dbReference type="PaxDb" id="4565-Traes_4AS_1321D7DA2.1"/>
<evidence type="ECO:0000256" key="6">
    <source>
        <dbReference type="ARBA" id="ARBA00023180"/>
    </source>
</evidence>
<dbReference type="Gramene" id="TraesLDM4A03G02009480.1">
    <property type="protein sequence ID" value="TraesLDM4A03G02009480.1"/>
    <property type="gene ID" value="TraesLDM4A03G02009480"/>
</dbReference>
<dbReference type="Gramene" id="TraesROB_scaffold_003723_01G000200.1">
    <property type="protein sequence ID" value="TraesROB_scaffold_003723_01G000200.1"/>
    <property type="gene ID" value="TraesROB_scaffold_003723_01G000200"/>
</dbReference>
<dbReference type="Gramene" id="TraesMAC4A03G02010050.1">
    <property type="protein sequence ID" value="TraesMAC4A03G02010050.1"/>
    <property type="gene ID" value="TraesMAC4A03G02010050"/>
</dbReference>
<dbReference type="FunFam" id="1.10.110.10:FF:000001">
    <property type="entry name" value="Bifunctional inhibitor/lipid-transfer protein/seed storage 2S albumin superfamily protein"/>
    <property type="match status" value="1"/>
</dbReference>
<dbReference type="Gramene" id="TraesNOR4A03G02037560.1">
    <property type="protein sequence ID" value="TraesNOR4A03G02037560.1"/>
    <property type="gene ID" value="TraesNOR4A03G02037560"/>
</dbReference>
<keyword evidence="6" id="KW-0325">Glycoprotein</keyword>
<accession>A0A3B6HRN4</accession>
<keyword evidence="4 8" id="KW-0732">Signal</keyword>
<dbReference type="Pfam" id="PF14368">
    <property type="entry name" value="LTP_2"/>
    <property type="match status" value="1"/>
</dbReference>
<evidence type="ECO:0000256" key="1">
    <source>
        <dbReference type="ARBA" id="ARBA00004609"/>
    </source>
</evidence>
<dbReference type="OrthoDB" id="1938537at2759"/>
<dbReference type="PANTHER" id="PTHR33044">
    <property type="entry name" value="BIFUNCTIONAL INHIBITOR/LIPID-TRANSFER PROTEIN/SEED STORAGE 2S ALBUMIN SUPERFAMILY PROTEIN-RELATED"/>
    <property type="match status" value="1"/>
</dbReference>
<dbReference type="SUPFAM" id="SSF47699">
    <property type="entry name" value="Bifunctional inhibitor/lipid-transfer protein/seed storage 2S albumin"/>
    <property type="match status" value="1"/>
</dbReference>
<comment type="similarity">
    <text evidence="2">Belongs to the plant LTP family.</text>
</comment>
<evidence type="ECO:0000256" key="5">
    <source>
        <dbReference type="ARBA" id="ARBA00023157"/>
    </source>
</evidence>
<protein>
    <recommendedName>
        <fullName evidence="9">Bifunctional inhibitor/plant lipid transfer protein/seed storage helical domain-containing protein</fullName>
    </recommendedName>
</protein>
<keyword evidence="3" id="KW-0336">GPI-anchor</keyword>
<dbReference type="GO" id="GO:0008289">
    <property type="term" value="F:lipid binding"/>
    <property type="evidence" value="ECO:0007669"/>
    <property type="project" value="InterPro"/>
</dbReference>
<dbReference type="SMART" id="SM00499">
    <property type="entry name" value="AAI"/>
    <property type="match status" value="1"/>
</dbReference>
<evidence type="ECO:0000259" key="9">
    <source>
        <dbReference type="SMART" id="SM00499"/>
    </source>
</evidence>
<dbReference type="Gramene" id="TraesWEE_scaffold_025099_01G000200.1">
    <property type="protein sequence ID" value="TraesWEE_scaffold_025099_01G000200.1"/>
    <property type="gene ID" value="TraesWEE_scaffold_025099_01G000200"/>
</dbReference>
<dbReference type="Gene3D" id="1.10.110.10">
    <property type="entry name" value="Plant lipid-transfer and hydrophobic proteins"/>
    <property type="match status" value="1"/>
</dbReference>
<organism evidence="10">
    <name type="scientific">Triticum aestivum</name>
    <name type="common">Wheat</name>
    <dbReference type="NCBI Taxonomy" id="4565"/>
    <lineage>
        <taxon>Eukaryota</taxon>
        <taxon>Viridiplantae</taxon>
        <taxon>Streptophyta</taxon>
        <taxon>Embryophyta</taxon>
        <taxon>Tracheophyta</taxon>
        <taxon>Spermatophyta</taxon>
        <taxon>Magnoliopsida</taxon>
        <taxon>Liliopsida</taxon>
        <taxon>Poales</taxon>
        <taxon>Poaceae</taxon>
        <taxon>BOP clade</taxon>
        <taxon>Pooideae</taxon>
        <taxon>Triticodae</taxon>
        <taxon>Triticeae</taxon>
        <taxon>Triticinae</taxon>
        <taxon>Triticum</taxon>
    </lineage>
</organism>
<dbReference type="Gramene" id="TraesCLE_scaffold_022827_01G000100.1">
    <property type="protein sequence ID" value="TraesCLE_scaffold_022827_01G000100.1"/>
    <property type="gene ID" value="TraesCLE_scaffold_022827_01G000100"/>
</dbReference>
<dbReference type="Gramene" id="TraesCS4A02G021300.1">
    <property type="protein sequence ID" value="TraesCS4A02G021300.1"/>
    <property type="gene ID" value="TraesCS4A02G021300"/>
</dbReference>
<dbReference type="Gramene" id="TraesJUL4A03G02029340.1">
    <property type="protein sequence ID" value="TraesJUL4A03G02029340.1"/>
    <property type="gene ID" value="TraesJUL4A03G02029340"/>
</dbReference>
<dbReference type="STRING" id="4565.A0A3B6HRN4"/>
<dbReference type="RefSeq" id="XP_044362255.1">
    <property type="nucleotide sequence ID" value="XM_044506320.1"/>
</dbReference>
<dbReference type="AlphaFoldDB" id="A0A3B6HRN4"/>
<keyword evidence="11" id="KW-1185">Reference proteome</keyword>
<dbReference type="GeneID" id="123084809"/>
<comment type="subcellular location">
    <subcellularLocation>
        <location evidence="1">Cell membrane</location>
        <topology evidence="1">Lipid-anchor</topology>
        <topology evidence="1">GPI-anchor</topology>
    </subcellularLocation>
</comment>
<evidence type="ECO:0000256" key="8">
    <source>
        <dbReference type="SAM" id="SignalP"/>
    </source>
</evidence>
<dbReference type="InterPro" id="IPR016140">
    <property type="entry name" value="Bifunc_inhib/LTP/seed_store"/>
</dbReference>
<dbReference type="GO" id="GO:0006869">
    <property type="term" value="P:lipid transport"/>
    <property type="evidence" value="ECO:0007669"/>
    <property type="project" value="InterPro"/>
</dbReference>
<evidence type="ECO:0000256" key="2">
    <source>
        <dbReference type="ARBA" id="ARBA00009748"/>
    </source>
</evidence>
<dbReference type="Proteomes" id="UP000019116">
    <property type="component" value="Chromosome 4A"/>
</dbReference>
<evidence type="ECO:0000256" key="7">
    <source>
        <dbReference type="ARBA" id="ARBA00023288"/>
    </source>
</evidence>
<feature type="signal peptide" evidence="8">
    <location>
        <begin position="1"/>
        <end position="21"/>
    </location>
</feature>
<dbReference type="InterPro" id="IPR000528">
    <property type="entry name" value="Plant_nsLTP"/>
</dbReference>
<dbReference type="InterPro" id="IPR043325">
    <property type="entry name" value="LTSS"/>
</dbReference>
<name>A0A3B6HRN4_WHEAT</name>